<dbReference type="InterPro" id="IPR028098">
    <property type="entry name" value="Glyco_trans_4-like_N"/>
</dbReference>
<dbReference type="Pfam" id="PF00534">
    <property type="entry name" value="Glycos_transf_1"/>
    <property type="match status" value="1"/>
</dbReference>
<name>G9QJ09_9BACI</name>
<dbReference type="AlphaFoldDB" id="G9QJ09"/>
<evidence type="ECO:0000313" key="4">
    <source>
        <dbReference type="EMBL" id="EHL78865.1"/>
    </source>
</evidence>
<dbReference type="PANTHER" id="PTHR45947">
    <property type="entry name" value="SULFOQUINOVOSYL TRANSFERASE SQD2"/>
    <property type="match status" value="1"/>
</dbReference>
<dbReference type="Proteomes" id="UP000011747">
    <property type="component" value="Unassembled WGS sequence"/>
</dbReference>
<comment type="similarity">
    <text evidence="1">Belongs to the glycosyltransferase group 1 family. Glycosyltransferase 4 subfamily.</text>
</comment>
<sequence>MKILLATYWAIPHVGGVWGYMKQLKEKLVSLGHEVDLLGYSENNEYVYIVNEDRRLEKDKVLPLLNAKLNEQVYPAIHINSLIKSTEFQRYFFELAAAYLGLDKYDVIHTQDVISTASIQRVRPKGPALVAILHGCVAHEIRHQLTTIHKSPTSHMARAYFDELECTGASSAEYTIVANNWLKNILTNEFLVPDEQIKVFHYGYDVENFVKRMKEKSPVKRPTDKKVIIFTGRLVELKGVHHLISALGQLKESRNDWVCWIVGDGDKKAELRVQTKALGLEEDVLFFGSRDVIPALLANSDIYVLPSLLENQPLSVVEAQIAGMPVIVSDAGGLPEIVEHQVTGLISPAGDSEALYQNLNLLLDDEKLRKTLGNNASKWGRNHWALDKGVSNVLDVYHSAISKLRKDEENVSANRLH</sequence>
<comment type="caution">
    <text evidence="4">The sequence shown here is derived from an EMBL/GenBank/DDBJ whole genome shotgun (WGS) entry which is preliminary data.</text>
</comment>
<evidence type="ECO:0000259" key="3">
    <source>
        <dbReference type="Pfam" id="PF13439"/>
    </source>
</evidence>
<evidence type="ECO:0000313" key="5">
    <source>
        <dbReference type="Proteomes" id="UP000011747"/>
    </source>
</evidence>
<gene>
    <name evidence="4" type="ORF">HMPREF1015_02170</name>
</gene>
<dbReference type="EMBL" id="ACWF01000049">
    <property type="protein sequence ID" value="EHL78865.1"/>
    <property type="molecule type" value="Genomic_DNA"/>
</dbReference>
<dbReference type="HOGENOM" id="CLU_009583_2_5_9"/>
<dbReference type="PANTHER" id="PTHR45947:SF3">
    <property type="entry name" value="SULFOQUINOVOSYL TRANSFERASE SQD2"/>
    <property type="match status" value="1"/>
</dbReference>
<dbReference type="SUPFAM" id="SSF53756">
    <property type="entry name" value="UDP-Glycosyltransferase/glycogen phosphorylase"/>
    <property type="match status" value="1"/>
</dbReference>
<feature type="domain" description="Glycosyl transferase family 1" evidence="2">
    <location>
        <begin position="215"/>
        <end position="379"/>
    </location>
</feature>
<dbReference type="PATRIC" id="fig|665952.3.peg.954"/>
<proteinExistence type="inferred from homology"/>
<dbReference type="Pfam" id="PF13439">
    <property type="entry name" value="Glyco_transf_4"/>
    <property type="match status" value="1"/>
</dbReference>
<evidence type="ECO:0000256" key="1">
    <source>
        <dbReference type="ARBA" id="ARBA00009481"/>
    </source>
</evidence>
<feature type="domain" description="Glycosyltransferase subfamily 4-like N-terminal" evidence="3">
    <location>
        <begin position="14"/>
        <end position="207"/>
    </location>
</feature>
<dbReference type="InterPro" id="IPR001296">
    <property type="entry name" value="Glyco_trans_1"/>
</dbReference>
<reference evidence="4 5" key="1">
    <citation type="submission" date="2011-09" db="EMBL/GenBank/DDBJ databases">
        <title>The Genome Sequence of Bacillus smithii 7_3_47FAA.</title>
        <authorList>
            <consortium name="The Broad Institute Genome Sequencing Platform"/>
            <person name="Earl A."/>
            <person name="Ward D."/>
            <person name="Feldgarden M."/>
            <person name="Gevers D."/>
            <person name="Daigneault M."/>
            <person name="Strauss J."/>
            <person name="Allen-Vercoe E."/>
            <person name="Young S.K."/>
            <person name="Zeng Q."/>
            <person name="Gargeya S."/>
            <person name="Fitzgerald M."/>
            <person name="Haas B."/>
            <person name="Abouelleil A."/>
            <person name="Alvarado L."/>
            <person name="Arachchi H.M."/>
            <person name="Berlin A."/>
            <person name="Brown A."/>
            <person name="Chapman S.B."/>
            <person name="Chen Z."/>
            <person name="Dunbar C."/>
            <person name="Freedman E."/>
            <person name="Gearin G."/>
            <person name="Goldberg J."/>
            <person name="Griggs A."/>
            <person name="Gujja S."/>
            <person name="Heiman D."/>
            <person name="Howarth C."/>
            <person name="Larson L."/>
            <person name="Lui A."/>
            <person name="MacDonald P.J.P."/>
            <person name="Montmayeur A."/>
            <person name="Murphy C."/>
            <person name="Neiman D."/>
            <person name="Pearson M."/>
            <person name="Priest M."/>
            <person name="Roberts A."/>
            <person name="Saif S."/>
            <person name="Shea T."/>
            <person name="Shenoy N."/>
            <person name="Sisk P."/>
            <person name="Stolte C."/>
            <person name="Sykes S."/>
            <person name="Wortman J."/>
            <person name="Nusbaum C."/>
            <person name="Birren B."/>
        </authorList>
    </citation>
    <scope>NUCLEOTIDE SEQUENCE [LARGE SCALE GENOMIC DNA]</scope>
    <source>
        <strain evidence="4 5">7_3_47FAA</strain>
    </source>
</reference>
<dbReference type="InterPro" id="IPR050194">
    <property type="entry name" value="Glycosyltransferase_grp1"/>
</dbReference>
<dbReference type="RefSeq" id="WP_003353254.1">
    <property type="nucleotide sequence ID" value="NZ_JH414745.1"/>
</dbReference>
<dbReference type="GO" id="GO:0016757">
    <property type="term" value="F:glycosyltransferase activity"/>
    <property type="evidence" value="ECO:0007669"/>
    <property type="project" value="InterPro"/>
</dbReference>
<organism evidence="4 5">
    <name type="scientific">Bacillus smithii 7_3_47FAA</name>
    <dbReference type="NCBI Taxonomy" id="665952"/>
    <lineage>
        <taxon>Bacteria</taxon>
        <taxon>Bacillati</taxon>
        <taxon>Bacillota</taxon>
        <taxon>Bacilli</taxon>
        <taxon>Bacillales</taxon>
        <taxon>Bacillaceae</taxon>
        <taxon>Bacillus</taxon>
    </lineage>
</organism>
<evidence type="ECO:0008006" key="6">
    <source>
        <dbReference type="Google" id="ProtNLM"/>
    </source>
</evidence>
<keyword evidence="5" id="KW-1185">Reference proteome</keyword>
<protein>
    <recommendedName>
        <fullName evidence="6">Glycosyl transferase family 1 domain-containing protein</fullName>
    </recommendedName>
</protein>
<evidence type="ECO:0000259" key="2">
    <source>
        <dbReference type="Pfam" id="PF00534"/>
    </source>
</evidence>
<dbReference type="CDD" id="cd03801">
    <property type="entry name" value="GT4_PimA-like"/>
    <property type="match status" value="1"/>
</dbReference>
<accession>G9QJ09</accession>
<dbReference type="Gene3D" id="3.40.50.2000">
    <property type="entry name" value="Glycogen Phosphorylase B"/>
    <property type="match status" value="2"/>
</dbReference>